<organism evidence="2 3">
    <name type="scientific">Anaerococcus lactolyticus S7-1-13</name>
    <dbReference type="NCBI Taxonomy" id="1284686"/>
    <lineage>
        <taxon>Bacteria</taxon>
        <taxon>Bacillati</taxon>
        <taxon>Bacillota</taxon>
        <taxon>Tissierellia</taxon>
        <taxon>Tissierellales</taxon>
        <taxon>Peptoniphilaceae</taxon>
        <taxon>Anaerococcus</taxon>
    </lineage>
</organism>
<dbReference type="Proteomes" id="UP000029579">
    <property type="component" value="Unassembled WGS sequence"/>
</dbReference>
<keyword evidence="1" id="KW-0472">Membrane</keyword>
<dbReference type="AlphaFoldDB" id="A0A095X3Z3"/>
<feature type="transmembrane region" description="Helical" evidence="1">
    <location>
        <begin position="43"/>
        <end position="61"/>
    </location>
</feature>
<evidence type="ECO:0000313" key="3">
    <source>
        <dbReference type="Proteomes" id="UP000029579"/>
    </source>
</evidence>
<dbReference type="RefSeq" id="WP_037326872.1">
    <property type="nucleotide sequence ID" value="NZ_JRMW01000025.1"/>
</dbReference>
<dbReference type="EMBL" id="JRMW01000025">
    <property type="protein sequence ID" value="KGF04780.1"/>
    <property type="molecule type" value="Genomic_DNA"/>
</dbReference>
<evidence type="ECO:0000256" key="1">
    <source>
        <dbReference type="SAM" id="Phobius"/>
    </source>
</evidence>
<name>A0A095X3Z3_9FIRM</name>
<comment type="caution">
    <text evidence="2">The sequence shown here is derived from an EMBL/GenBank/DDBJ whole genome shotgun (WGS) entry which is preliminary data.</text>
</comment>
<evidence type="ECO:0000313" key="2">
    <source>
        <dbReference type="EMBL" id="KGF04780.1"/>
    </source>
</evidence>
<accession>A0A095X3Z3</accession>
<keyword evidence="1" id="KW-0812">Transmembrane</keyword>
<reference evidence="2 3" key="1">
    <citation type="submission" date="2014-07" db="EMBL/GenBank/DDBJ databases">
        <authorList>
            <person name="McCorrison J."/>
            <person name="Sanka R."/>
            <person name="Torralba M."/>
            <person name="Gillis M."/>
            <person name="Haft D.H."/>
            <person name="Methe B."/>
            <person name="Sutton G."/>
            <person name="Nelson K.E."/>
        </authorList>
    </citation>
    <scope>NUCLEOTIDE SEQUENCE [LARGE SCALE GENOMIC DNA]</scope>
    <source>
        <strain evidence="2 3">S7-1-13</strain>
    </source>
</reference>
<dbReference type="OrthoDB" id="1693133at2"/>
<dbReference type="eggNOG" id="ENOG5033FJI">
    <property type="taxonomic scope" value="Bacteria"/>
</dbReference>
<proteinExistence type="predicted"/>
<evidence type="ECO:0008006" key="4">
    <source>
        <dbReference type="Google" id="ProtNLM"/>
    </source>
</evidence>
<sequence>MKNVYDKINDLDFETNEFELNDIEREKLYMTAKTYKKKSNKKYMAVAAALLLALGLTVPPVRAEVSKFTTDVKVSFMETFGASPDSYKYVTELNKPITIGEDSFILNNLAIEDNHIFLNVLRDTSNKVNGMAFSTREASIYKVVINGETYKALGESGSAADNEDGETYTTSTMINFDKNFPSLENADVDLYFLQGTKSDIVSIKASSNLVNEENKVLAQDYELENGSNIKLMKVNPITMTAIIEGLDADYDYQLEGLDKDGKKIELDIRTVDHGIATFLYNNDFSDLSLDEIKDGREITFTLSRSKINETSGKLTDGNYEKIAEFTLSAK</sequence>
<protein>
    <recommendedName>
        <fullName evidence="4">DUF4179 domain-containing protein</fullName>
    </recommendedName>
</protein>
<gene>
    <name evidence="2" type="ORF">HMPREF1630_02955</name>
</gene>
<keyword evidence="1" id="KW-1133">Transmembrane helix</keyword>